<dbReference type="Pfam" id="PF17101">
    <property type="entry name" value="Stealth_CR1"/>
    <property type="match status" value="1"/>
</dbReference>
<gene>
    <name evidence="7" type="ORF">UFOPK2938_00063</name>
</gene>
<dbReference type="PANTHER" id="PTHR24045:SF0">
    <property type="entry name" value="N-ACETYLGLUCOSAMINE-1-PHOSPHOTRANSFERASE SUBUNITS ALPHA_BETA"/>
    <property type="match status" value="1"/>
</dbReference>
<dbReference type="InterPro" id="IPR031357">
    <property type="entry name" value="Stealth_CR3"/>
</dbReference>
<dbReference type="AlphaFoldDB" id="A0A6J6VEZ6"/>
<dbReference type="InterPro" id="IPR021520">
    <property type="entry name" value="Stealth_CR2"/>
</dbReference>
<dbReference type="Pfam" id="PF17102">
    <property type="entry name" value="Stealth_CR3"/>
    <property type="match status" value="1"/>
</dbReference>
<protein>
    <submittedName>
        <fullName evidence="7">Unannotated protein</fullName>
    </submittedName>
</protein>
<evidence type="ECO:0000259" key="5">
    <source>
        <dbReference type="Pfam" id="PF17102"/>
    </source>
</evidence>
<proteinExistence type="inferred from homology"/>
<evidence type="ECO:0000256" key="1">
    <source>
        <dbReference type="ARBA" id="ARBA00007583"/>
    </source>
</evidence>
<comment type="similarity">
    <text evidence="1">Belongs to the stealth family.</text>
</comment>
<feature type="domain" description="Stealth protein CR4 conserved region 4" evidence="6">
    <location>
        <begin position="514"/>
        <end position="552"/>
    </location>
</feature>
<dbReference type="InterPro" id="IPR031356">
    <property type="entry name" value="Stealth_CR4"/>
</dbReference>
<sequence>MAVYRVTIKKVLLKMSKYGPASVELFIRKPRGFIYASCAKTSFLLHPRASRQNLLVGSGHGRFFIGTVTNHLSSEQAFQANLDDVVDVLKNAGIEHFVYATVAGQRSVVGCFDEDRLAVVSELVKTHGYSGAYLGVVSGRGIRVRRYLKRSAPWVLTKAPVLRFFKPQVSPNGILISDERSGCAIVFWQSGEDAWTSPVANPFARQLVQRDRQRATVHVGTGIYDSYPAFVRPDPFAAANYPIDVVYTWVDSSDPAWQSRRRAAVVESDGSELNPLAVNDSRFTSRDELKYSLRSVAAFANWVRHIYLVTDDQIPDWLDTSSDRITVVSHKELFPDSSALPTFNSHAIETVLHRIPGLSEHFLYMNDDVFIGRPITPGLFFSSAGTPKFFRSSARYGIGPRTADDAPVDAAGKNNRDLLAQEFGIGVTTKFKHTPHALRKSVVEQVEKRWSEEVARTRGSSFRDPDDIAIISLSHFFGYFTAQATEGKMRYAYVNIAHANAKHRYRRLLIQDSWDAFCLNDTDNEGVDMVRQERLLSNFLQAYFPVKSPFEK</sequence>
<dbReference type="EMBL" id="CAEZZX010000006">
    <property type="protein sequence ID" value="CAB4769097.1"/>
    <property type="molecule type" value="Genomic_DNA"/>
</dbReference>
<dbReference type="PANTHER" id="PTHR24045">
    <property type="match status" value="1"/>
</dbReference>
<dbReference type="InterPro" id="IPR031358">
    <property type="entry name" value="Stealth_CR1"/>
</dbReference>
<evidence type="ECO:0000256" key="2">
    <source>
        <dbReference type="ARBA" id="ARBA00022679"/>
    </source>
</evidence>
<dbReference type="Pfam" id="PF11380">
    <property type="entry name" value="Stealth_CR2"/>
    <property type="match status" value="1"/>
</dbReference>
<feature type="domain" description="Stealth protein CR2 conserved region 2" evidence="3">
    <location>
        <begin position="282"/>
        <end position="388"/>
    </location>
</feature>
<organism evidence="7">
    <name type="scientific">freshwater metagenome</name>
    <dbReference type="NCBI Taxonomy" id="449393"/>
    <lineage>
        <taxon>unclassified sequences</taxon>
        <taxon>metagenomes</taxon>
        <taxon>ecological metagenomes</taxon>
    </lineage>
</organism>
<reference evidence="7" key="1">
    <citation type="submission" date="2020-05" db="EMBL/GenBank/DDBJ databases">
        <authorList>
            <person name="Chiriac C."/>
            <person name="Salcher M."/>
            <person name="Ghai R."/>
            <person name="Kavagutti S V."/>
        </authorList>
    </citation>
    <scope>NUCLEOTIDE SEQUENCE</scope>
</reference>
<evidence type="ECO:0000259" key="6">
    <source>
        <dbReference type="Pfam" id="PF17103"/>
    </source>
</evidence>
<feature type="domain" description="Stealth protein CR1 conserved region 1" evidence="4">
    <location>
        <begin position="242"/>
        <end position="264"/>
    </location>
</feature>
<evidence type="ECO:0000313" key="7">
    <source>
        <dbReference type="EMBL" id="CAB4769097.1"/>
    </source>
</evidence>
<feature type="domain" description="Stealth protein CR3 conserved region 3" evidence="5">
    <location>
        <begin position="432"/>
        <end position="477"/>
    </location>
</feature>
<evidence type="ECO:0000259" key="3">
    <source>
        <dbReference type="Pfam" id="PF11380"/>
    </source>
</evidence>
<dbReference type="InterPro" id="IPR047141">
    <property type="entry name" value="Stealth"/>
</dbReference>
<name>A0A6J6VEZ6_9ZZZZ</name>
<dbReference type="GO" id="GO:0016772">
    <property type="term" value="F:transferase activity, transferring phosphorus-containing groups"/>
    <property type="evidence" value="ECO:0007669"/>
    <property type="project" value="InterPro"/>
</dbReference>
<evidence type="ECO:0000259" key="4">
    <source>
        <dbReference type="Pfam" id="PF17101"/>
    </source>
</evidence>
<accession>A0A6J6VEZ6</accession>
<keyword evidence="2" id="KW-0808">Transferase</keyword>
<dbReference type="Pfam" id="PF17103">
    <property type="entry name" value="Stealth_CR4"/>
    <property type="match status" value="1"/>
</dbReference>